<dbReference type="GO" id="GO:0005840">
    <property type="term" value="C:ribosome"/>
    <property type="evidence" value="ECO:0007669"/>
    <property type="project" value="UniProtKB-KW"/>
</dbReference>
<dbReference type="InterPro" id="IPR001210">
    <property type="entry name" value="Ribosomal_eS17"/>
</dbReference>
<evidence type="ECO:0000313" key="4">
    <source>
        <dbReference type="EMBL" id="GAV85067.1"/>
    </source>
</evidence>
<dbReference type="OrthoDB" id="1727351at2759"/>
<dbReference type="PANTHER" id="PTHR10732:SF26">
    <property type="entry name" value="SMALL RIBOSOMAL SUBUNIT PROTEIN ES17W"/>
    <property type="match status" value="1"/>
</dbReference>
<comment type="caution">
    <text evidence="4">The sequence shown here is derived from an EMBL/GenBank/DDBJ whole genome shotgun (WGS) entry which is preliminary data.</text>
</comment>
<dbReference type="Gene3D" id="1.10.60.20">
    <property type="entry name" value="Ribosomal protein S17e-like"/>
    <property type="match status" value="1"/>
</dbReference>
<evidence type="ECO:0000256" key="3">
    <source>
        <dbReference type="ARBA" id="ARBA00023274"/>
    </source>
</evidence>
<dbReference type="GO" id="GO:0006412">
    <property type="term" value="P:translation"/>
    <property type="evidence" value="ECO:0007669"/>
    <property type="project" value="InterPro"/>
</dbReference>
<proteinExistence type="inferred from homology"/>
<evidence type="ECO:0000256" key="1">
    <source>
        <dbReference type="ARBA" id="ARBA00010444"/>
    </source>
</evidence>
<comment type="similarity">
    <text evidence="1">Belongs to the eukaryotic ribosomal protein eS17 family.</text>
</comment>
<dbReference type="Proteomes" id="UP000187406">
    <property type="component" value="Unassembled WGS sequence"/>
</dbReference>
<protein>
    <submittedName>
        <fullName evidence="4">Ribosomal_S17e domain-containing protein</fullName>
    </submittedName>
</protein>
<dbReference type="InterPro" id="IPR036401">
    <property type="entry name" value="Ribosomal_eS17_sf"/>
</dbReference>
<feature type="non-terminal residue" evidence="4">
    <location>
        <position position="1"/>
    </location>
</feature>
<dbReference type="Pfam" id="PF00833">
    <property type="entry name" value="Ribosomal_S17e"/>
    <property type="match status" value="1"/>
</dbReference>
<evidence type="ECO:0000313" key="5">
    <source>
        <dbReference type="Proteomes" id="UP000187406"/>
    </source>
</evidence>
<dbReference type="EMBL" id="BDDD01003443">
    <property type="protein sequence ID" value="GAV85067.1"/>
    <property type="molecule type" value="Genomic_DNA"/>
</dbReference>
<sequence length="125" mass="13947">TEMTLDFNTNKKILGEVAIIPSKQLRPQDCWVLDPPDQANLKGPTSAIPLKLQEDEREHHMDFLPQESAIKIEEIKVNKKDGHMGALPHTSDLAGELQPVCIPGFRQNDIMNELLMPSPRGVTGK</sequence>
<dbReference type="GO" id="GO:1990904">
    <property type="term" value="C:ribonucleoprotein complex"/>
    <property type="evidence" value="ECO:0007669"/>
    <property type="project" value="UniProtKB-KW"/>
</dbReference>
<dbReference type="STRING" id="3775.A0A1Q3CXU2"/>
<organism evidence="4 5">
    <name type="scientific">Cephalotus follicularis</name>
    <name type="common">Albany pitcher plant</name>
    <dbReference type="NCBI Taxonomy" id="3775"/>
    <lineage>
        <taxon>Eukaryota</taxon>
        <taxon>Viridiplantae</taxon>
        <taxon>Streptophyta</taxon>
        <taxon>Embryophyta</taxon>
        <taxon>Tracheophyta</taxon>
        <taxon>Spermatophyta</taxon>
        <taxon>Magnoliopsida</taxon>
        <taxon>eudicotyledons</taxon>
        <taxon>Gunneridae</taxon>
        <taxon>Pentapetalae</taxon>
        <taxon>rosids</taxon>
        <taxon>fabids</taxon>
        <taxon>Oxalidales</taxon>
        <taxon>Cephalotaceae</taxon>
        <taxon>Cephalotus</taxon>
    </lineage>
</organism>
<accession>A0A1Q3CXU2</accession>
<dbReference type="PANTHER" id="PTHR10732">
    <property type="entry name" value="40S RIBOSOMAL PROTEIN S17"/>
    <property type="match status" value="1"/>
</dbReference>
<keyword evidence="5" id="KW-1185">Reference proteome</keyword>
<dbReference type="InParanoid" id="A0A1Q3CXU2"/>
<reference evidence="5" key="1">
    <citation type="submission" date="2016-04" db="EMBL/GenBank/DDBJ databases">
        <title>Cephalotus genome sequencing.</title>
        <authorList>
            <person name="Fukushima K."/>
            <person name="Hasebe M."/>
            <person name="Fang X."/>
        </authorList>
    </citation>
    <scope>NUCLEOTIDE SEQUENCE [LARGE SCALE GENOMIC DNA]</scope>
    <source>
        <strain evidence="5">cv. St1</strain>
    </source>
</reference>
<dbReference type="GO" id="GO:0003735">
    <property type="term" value="F:structural constituent of ribosome"/>
    <property type="evidence" value="ECO:0007669"/>
    <property type="project" value="InterPro"/>
</dbReference>
<keyword evidence="2" id="KW-0689">Ribosomal protein</keyword>
<dbReference type="AlphaFoldDB" id="A0A1Q3CXU2"/>
<name>A0A1Q3CXU2_CEPFO</name>
<gene>
    <name evidence="4" type="ORF">CFOL_v3_28506</name>
</gene>
<evidence type="ECO:0000256" key="2">
    <source>
        <dbReference type="ARBA" id="ARBA00022980"/>
    </source>
</evidence>
<keyword evidence="3" id="KW-0687">Ribonucleoprotein</keyword>